<name>A0A3M0MEU6_9RHOB</name>
<dbReference type="EMBL" id="QOKZ01000002">
    <property type="protein sequence ID" value="RMC36171.1"/>
    <property type="molecule type" value="Genomic_DNA"/>
</dbReference>
<evidence type="ECO:0000313" key="1">
    <source>
        <dbReference type="EMBL" id="RMC36171.1"/>
    </source>
</evidence>
<comment type="caution">
    <text evidence="1">The sequence shown here is derived from an EMBL/GenBank/DDBJ whole genome shotgun (WGS) entry which is preliminary data.</text>
</comment>
<reference evidence="1 2" key="1">
    <citation type="submission" date="2018-07" db="EMBL/GenBank/DDBJ databases">
        <authorList>
            <person name="Zhang Y."/>
            <person name="Wang L."/>
            <person name="Ma S."/>
        </authorList>
    </citation>
    <scope>NUCLEOTIDE SEQUENCE [LARGE SCALE GENOMIC DNA]</scope>
    <source>
        <strain evidence="1 2">4-2</strain>
    </source>
</reference>
<sequence length="259" mass="27998">MSAPGSIESLRHRIAIQERLSPSRRPVLSLGEMNMAFADGGLSTGALHEIVPARSGDLAAGIGFATCLLASIAGLRPGFTLWVLPMDRKFRDGTPCPNGLTALGLDPARLIRVEARKGTDILWALEEGLAHPALSAVIGVLPGRDRSYDFTASRRLAMRAARQGVTALILRDKTHPAMSTAAETRWSVAAMPGVPAQHAGPVGTPRWRLELTKCRKGTPGKWEVEWDHETLSFRFPAPLADRTPAWAHGSYNSRWAKAS</sequence>
<dbReference type="InterPro" id="IPR017026">
    <property type="entry name" value="ImuA"/>
</dbReference>
<protein>
    <submittedName>
        <fullName evidence="1">Inducible mutagenesis protein A</fullName>
    </submittedName>
</protein>
<dbReference type="OrthoDB" id="7630980at2"/>
<dbReference type="RefSeq" id="WP_122111335.1">
    <property type="nucleotide sequence ID" value="NZ_QOKZ01000002.1"/>
</dbReference>
<dbReference type="SUPFAM" id="SSF52540">
    <property type="entry name" value="P-loop containing nucleoside triphosphate hydrolases"/>
    <property type="match status" value="1"/>
</dbReference>
<evidence type="ECO:0000313" key="2">
    <source>
        <dbReference type="Proteomes" id="UP000273516"/>
    </source>
</evidence>
<dbReference type="Proteomes" id="UP000273516">
    <property type="component" value="Unassembled WGS sequence"/>
</dbReference>
<dbReference type="PIRSF" id="PIRSF034285">
    <property type="entry name" value="UCP034285"/>
    <property type="match status" value="1"/>
</dbReference>
<gene>
    <name evidence="1" type="ORF">C9E81_05575</name>
</gene>
<proteinExistence type="predicted"/>
<accession>A0A3M0MEU6</accession>
<keyword evidence="2" id="KW-1185">Reference proteome</keyword>
<dbReference type="AlphaFoldDB" id="A0A3M0MEU6"/>
<dbReference type="Gene3D" id="3.40.50.300">
    <property type="entry name" value="P-loop containing nucleotide triphosphate hydrolases"/>
    <property type="match status" value="1"/>
</dbReference>
<organism evidence="1 2">
    <name type="scientific">Paracoccus alkanivorans</name>
    <dbReference type="NCBI Taxonomy" id="2116655"/>
    <lineage>
        <taxon>Bacteria</taxon>
        <taxon>Pseudomonadati</taxon>
        <taxon>Pseudomonadota</taxon>
        <taxon>Alphaproteobacteria</taxon>
        <taxon>Rhodobacterales</taxon>
        <taxon>Paracoccaceae</taxon>
        <taxon>Paracoccus</taxon>
    </lineage>
</organism>
<dbReference type="InterPro" id="IPR027417">
    <property type="entry name" value="P-loop_NTPase"/>
</dbReference>